<dbReference type="EMBL" id="PP438412">
    <property type="protein sequence ID" value="XAI95459.1"/>
    <property type="molecule type" value="Genomic_DNA"/>
</dbReference>
<dbReference type="Proteomes" id="UP001459105">
    <property type="component" value="Segment"/>
</dbReference>
<reference evidence="1" key="1">
    <citation type="submission" date="2024-03" db="EMBL/GenBank/DDBJ databases">
        <authorList>
            <person name="Lin W."/>
            <person name="Li D."/>
            <person name="Tong Y."/>
        </authorList>
    </citation>
    <scope>NUCLEOTIDE SEQUENCE</scope>
</reference>
<proteinExistence type="predicted"/>
<evidence type="ECO:0000313" key="2">
    <source>
        <dbReference type="Proteomes" id="UP001459105"/>
    </source>
</evidence>
<evidence type="ECO:0000313" key="1">
    <source>
        <dbReference type="EMBL" id="XAI95459.1"/>
    </source>
</evidence>
<sequence length="243" mass="27665">MKAKKAKKQRLYRPAFALVYAAILPRLQEIAREYGYALAAHGSMCTDFDLVACPWVEDASDPESLIKAICEFMGTMYEAENFQVEVQKPHGRRAWALHFDSRKHGLGCGGPYLDISVMPRRWAAIRSTAKDKYVYVLKPLKKDSWNEVVDYSKGYRWWFYVTDGIPHAGIQILENDVQVAQATLVVDDIGILQAPIGWMFETRPSLSPERLTEATEQCKAIVKELDKRIMDFVQAELGLNSDE</sequence>
<organism evidence="1 2">
    <name type="scientific">Microcystis phage Mvi-JY20</name>
    <dbReference type="NCBI Taxonomy" id="3128146"/>
    <lineage>
        <taxon>Viruses</taxon>
        <taxon>Duplodnaviria</taxon>
        <taxon>Heunggongvirae</taxon>
        <taxon>Uroviricota</taxon>
        <taxon>Caudoviricetes</taxon>
    </lineage>
</organism>
<name>A0AAX4QH17_9CAUD</name>
<accession>A0AAX4QH17</accession>
<protein>
    <submittedName>
        <fullName evidence="1">Uncharacterized protein</fullName>
    </submittedName>
</protein>